<dbReference type="EMBL" id="PSKQ01000017">
    <property type="protein sequence ID" value="MBE8719835.1"/>
    <property type="molecule type" value="Genomic_DNA"/>
</dbReference>
<evidence type="ECO:0000313" key="2">
    <source>
        <dbReference type="Proteomes" id="UP000618319"/>
    </source>
</evidence>
<dbReference type="Proteomes" id="UP000618319">
    <property type="component" value="Unassembled WGS sequence"/>
</dbReference>
<sequence>MKRILTDHISHSGMMYASDFKQWYTYLKRRLDNEWTTEELSFLLGKPSYYYTDFEKMYKVPNFLQKKAHF</sequence>
<evidence type="ECO:0008006" key="3">
    <source>
        <dbReference type="Google" id="ProtNLM"/>
    </source>
</evidence>
<proteinExistence type="predicted"/>
<reference evidence="1 2" key="1">
    <citation type="submission" date="2018-02" db="EMBL/GenBank/DDBJ databases">
        <title>Sphingobacterium KA21.</title>
        <authorList>
            <person name="Vasarhelyi B.M."/>
            <person name="Deshmukh S."/>
            <person name="Balint B."/>
            <person name="Kukolya J."/>
        </authorList>
    </citation>
    <scope>NUCLEOTIDE SEQUENCE [LARGE SCALE GENOMIC DNA]</scope>
    <source>
        <strain evidence="1 2">Ka21</strain>
    </source>
</reference>
<protein>
    <recommendedName>
        <fullName evidence="3">HTH araC/xylS-type domain-containing protein</fullName>
    </recommendedName>
</protein>
<organism evidence="1 2">
    <name type="scientific">Sphingobacterium pedocola</name>
    <dbReference type="NCBI Taxonomy" id="2082722"/>
    <lineage>
        <taxon>Bacteria</taxon>
        <taxon>Pseudomonadati</taxon>
        <taxon>Bacteroidota</taxon>
        <taxon>Sphingobacteriia</taxon>
        <taxon>Sphingobacteriales</taxon>
        <taxon>Sphingobacteriaceae</taxon>
        <taxon>Sphingobacterium</taxon>
    </lineage>
</organism>
<keyword evidence="2" id="KW-1185">Reference proteome</keyword>
<gene>
    <name evidence="1" type="ORF">C4F40_03715</name>
</gene>
<evidence type="ECO:0000313" key="1">
    <source>
        <dbReference type="EMBL" id="MBE8719835.1"/>
    </source>
</evidence>
<accession>A0ABR9T3A2</accession>
<name>A0ABR9T3A2_9SPHI</name>
<comment type="caution">
    <text evidence="1">The sequence shown here is derived from an EMBL/GenBank/DDBJ whole genome shotgun (WGS) entry which is preliminary data.</text>
</comment>
<dbReference type="RefSeq" id="WP_196937541.1">
    <property type="nucleotide sequence ID" value="NZ_MU158689.1"/>
</dbReference>